<sequence>MNYDALLTGKHFMDGMDLWTVYSLFVEGGSDDFLKYAAAKEGISHDWTDAHGVDVDLSRRFLAGRNISLKCGMLVASEAEFWLKYEALLNHLMKPEKRRIEVAEFGDRSFYVYYKDVSSLGRFTKIKDSDLIGIKFTLNLVENEPQLDNTNTFIVDETGRFLIT</sequence>
<protein>
    <submittedName>
        <fullName evidence="1">Uncharacterized protein</fullName>
    </submittedName>
</protein>
<dbReference type="EMBL" id="BAABGY010000007">
    <property type="protein sequence ID" value="GAA4328599.1"/>
    <property type="molecule type" value="Genomic_DNA"/>
</dbReference>
<reference evidence="2" key="1">
    <citation type="journal article" date="2019" name="Int. J. Syst. Evol. Microbiol.">
        <title>The Global Catalogue of Microorganisms (GCM) 10K type strain sequencing project: providing services to taxonomists for standard genome sequencing and annotation.</title>
        <authorList>
            <consortium name="The Broad Institute Genomics Platform"/>
            <consortium name="The Broad Institute Genome Sequencing Center for Infectious Disease"/>
            <person name="Wu L."/>
            <person name="Ma J."/>
        </authorList>
    </citation>
    <scope>NUCLEOTIDE SEQUENCE [LARGE SCALE GENOMIC DNA]</scope>
    <source>
        <strain evidence="2">JCM 17919</strain>
    </source>
</reference>
<dbReference type="Proteomes" id="UP001501725">
    <property type="component" value="Unassembled WGS sequence"/>
</dbReference>
<proteinExistence type="predicted"/>
<evidence type="ECO:0000313" key="2">
    <source>
        <dbReference type="Proteomes" id="UP001501725"/>
    </source>
</evidence>
<evidence type="ECO:0000313" key="1">
    <source>
        <dbReference type="EMBL" id="GAA4328599.1"/>
    </source>
</evidence>
<keyword evidence="2" id="KW-1185">Reference proteome</keyword>
<comment type="caution">
    <text evidence="1">The sequence shown here is derived from an EMBL/GenBank/DDBJ whole genome shotgun (WGS) entry which is preliminary data.</text>
</comment>
<dbReference type="RefSeq" id="WP_345255299.1">
    <property type="nucleotide sequence ID" value="NZ_BAABGY010000007.1"/>
</dbReference>
<name>A0ABP8GR83_9BACT</name>
<organism evidence="1 2">
    <name type="scientific">Flaviaesturariibacter amylovorans</name>
    <dbReference type="NCBI Taxonomy" id="1084520"/>
    <lineage>
        <taxon>Bacteria</taxon>
        <taxon>Pseudomonadati</taxon>
        <taxon>Bacteroidota</taxon>
        <taxon>Chitinophagia</taxon>
        <taxon>Chitinophagales</taxon>
        <taxon>Chitinophagaceae</taxon>
        <taxon>Flaviaestuariibacter</taxon>
    </lineage>
</organism>
<gene>
    <name evidence="1" type="ORF">GCM10023184_18570</name>
</gene>
<accession>A0ABP8GR83</accession>